<comment type="caution">
    <text evidence="1">The sequence shown here is derived from an EMBL/GenBank/DDBJ whole genome shotgun (WGS) entry which is preliminary data.</text>
</comment>
<proteinExistence type="predicted"/>
<reference evidence="1 2" key="1">
    <citation type="submission" date="2020-05" db="EMBL/GenBank/DDBJ databases">
        <authorList>
            <person name="Khan S.A."/>
            <person name="Jeon C.O."/>
            <person name="Chun B.H."/>
        </authorList>
    </citation>
    <scope>NUCLEOTIDE SEQUENCE [LARGE SCALE GENOMIC DNA]</scope>
    <source>
        <strain evidence="1 2">B156</strain>
    </source>
</reference>
<sequence>MVAGELARAARDAEEVGSAPVGLRHLVSAAERDAAQRAREGARGALLKRLRDGEGAVFAGLVQLYRAGMPVAPLAASRLDSGFQEQHTVDTPHAGMAGAATGAAMGAGIDMITGGLTLGAATALGAMIGGGAAYAAALWKNRGSATGQPLVQVSDELLQTFTESLLLAYLAVAHRSLAAGDAMAPAAWRSEVVAAVEARSEELAALWQQARTSLDEAGTVAPLGRELEGIARGLLARLQA</sequence>
<accession>A0A849K9X6</accession>
<protein>
    <submittedName>
        <fullName evidence="1">DUF3482 domain-containing protein</fullName>
    </submittedName>
</protein>
<gene>
    <name evidence="1" type="ORF">HK415_06765</name>
</gene>
<organism evidence="1 2">
    <name type="scientific">Ramlibacter montanisoli</name>
    <dbReference type="NCBI Taxonomy" id="2732512"/>
    <lineage>
        <taxon>Bacteria</taxon>
        <taxon>Pseudomonadati</taxon>
        <taxon>Pseudomonadota</taxon>
        <taxon>Betaproteobacteria</taxon>
        <taxon>Burkholderiales</taxon>
        <taxon>Comamonadaceae</taxon>
        <taxon>Ramlibacter</taxon>
    </lineage>
</organism>
<evidence type="ECO:0000313" key="2">
    <source>
        <dbReference type="Proteomes" id="UP000552954"/>
    </source>
</evidence>
<dbReference type="InterPro" id="IPR021871">
    <property type="entry name" value="DUF3482"/>
</dbReference>
<reference evidence="1 2" key="2">
    <citation type="submission" date="2020-06" db="EMBL/GenBank/DDBJ databases">
        <title>Ramlibacter rhizophilus sp. nov., isolated from rhizosphere soil of national flower Mugunghwa from South Korea.</title>
        <authorList>
            <person name="Zheng-Fei Y."/>
            <person name="Huan T."/>
        </authorList>
    </citation>
    <scope>NUCLEOTIDE SEQUENCE [LARGE SCALE GENOMIC DNA]</scope>
    <source>
        <strain evidence="1 2">B156</strain>
    </source>
</reference>
<evidence type="ECO:0000313" key="1">
    <source>
        <dbReference type="EMBL" id="NNU42927.1"/>
    </source>
</evidence>
<keyword evidence="2" id="KW-1185">Reference proteome</keyword>
<dbReference type="EMBL" id="JABFCS010000001">
    <property type="protein sequence ID" value="NNU42927.1"/>
    <property type="molecule type" value="Genomic_DNA"/>
</dbReference>
<dbReference type="Pfam" id="PF11981">
    <property type="entry name" value="DUF3482"/>
    <property type="match status" value="1"/>
</dbReference>
<name>A0A849K9X6_9BURK</name>
<dbReference type="AlphaFoldDB" id="A0A849K9X6"/>
<dbReference type="Proteomes" id="UP000552954">
    <property type="component" value="Unassembled WGS sequence"/>
</dbReference>